<dbReference type="VEuPathDB" id="VectorBase:LDEU001028"/>
<name>A0A443SU18_9ACAR</name>
<comment type="caution">
    <text evidence="1">The sequence shown here is derived from an EMBL/GenBank/DDBJ whole genome shotgun (WGS) entry which is preliminary data.</text>
</comment>
<dbReference type="InterPro" id="IPR037214">
    <property type="entry name" value="TROVE_dom_sf"/>
</dbReference>
<keyword evidence="2" id="KW-1185">Reference proteome</keyword>
<evidence type="ECO:0000313" key="1">
    <source>
        <dbReference type="EMBL" id="RWS31009.1"/>
    </source>
</evidence>
<reference evidence="1 2" key="1">
    <citation type="journal article" date="2018" name="Gigascience">
        <title>Genomes of trombidid mites reveal novel predicted allergens and laterally-transferred genes associated with secondary metabolism.</title>
        <authorList>
            <person name="Dong X."/>
            <person name="Chaisiri K."/>
            <person name="Xia D."/>
            <person name="Armstrong S.D."/>
            <person name="Fang Y."/>
            <person name="Donnelly M.J."/>
            <person name="Kadowaki T."/>
            <person name="McGarry J.W."/>
            <person name="Darby A.C."/>
            <person name="Makepeace B.L."/>
        </authorList>
    </citation>
    <scope>NUCLEOTIDE SEQUENCE [LARGE SCALE GENOMIC DNA]</scope>
    <source>
        <strain evidence="1">UoL-UT</strain>
    </source>
</reference>
<evidence type="ECO:0000313" key="2">
    <source>
        <dbReference type="Proteomes" id="UP000288716"/>
    </source>
</evidence>
<dbReference type="EMBL" id="NCKV01000300">
    <property type="protein sequence ID" value="RWS31009.1"/>
    <property type="molecule type" value="Genomic_DNA"/>
</dbReference>
<dbReference type="SUPFAM" id="SSF140864">
    <property type="entry name" value="TROVE domain-like"/>
    <property type="match status" value="1"/>
</dbReference>
<dbReference type="OrthoDB" id="10415750at2759"/>
<organism evidence="1 2">
    <name type="scientific">Leptotrombidium deliense</name>
    <dbReference type="NCBI Taxonomy" id="299467"/>
    <lineage>
        <taxon>Eukaryota</taxon>
        <taxon>Metazoa</taxon>
        <taxon>Ecdysozoa</taxon>
        <taxon>Arthropoda</taxon>
        <taxon>Chelicerata</taxon>
        <taxon>Arachnida</taxon>
        <taxon>Acari</taxon>
        <taxon>Acariformes</taxon>
        <taxon>Trombidiformes</taxon>
        <taxon>Prostigmata</taxon>
        <taxon>Anystina</taxon>
        <taxon>Parasitengona</taxon>
        <taxon>Trombiculoidea</taxon>
        <taxon>Trombiculidae</taxon>
        <taxon>Leptotrombidium</taxon>
    </lineage>
</organism>
<protein>
    <submittedName>
        <fullName evidence="1">Uncharacterized protein</fullName>
    </submittedName>
</protein>
<proteinExistence type="predicted"/>
<dbReference type="Proteomes" id="UP000288716">
    <property type="component" value="Unassembled WGS sequence"/>
</dbReference>
<accession>A0A443SU18</accession>
<sequence length="548" mass="64556">MKRVNKVSTFDSCKNRPYQWWSAFEMEVETENVTKEEIANENDEKVEQPNLSVLLSTLRRFQLYGTESNVYICSKNRSVNAFLHTERSNDIRIWKKSVKLKSVKALNNVCGPNSKNKERLLKWLLERRALAAPHTNAFIVAQLFDYHNLREVGMKLFPEFIQSSTDMFVFNNFYSKKGNQRTYKRQLYKWYNDPMSAEKIKDVVLVKSLLGWTHKDVLKLWHLPAKSALMQLLCDEKNVNYDSIEDEEVKQLIMKSAKLRGMKCAKDFIEFFSDKENITQFRNYLLIGLKSQFCMESTITEAIKNMELNDVIEFIPKVFNRYPNNCQLAQQFVDRFQRTDGYTDLNPMSLFVVYKWLEYVINIGLVGAKQKAACRVIRDKLIALLCDVKVKQIDNLLFILDIEEEKSSQVERMSTDDEMEKRTKIKKTQDLKRAPINGTIIKPLEFLAFLFEKYHSHKVYHDNKLIHLKGNFSDIHANLKKWEPSMPMSWPLSYNNIIYVTVNKPLSRDVDSWLKKFETYKFMAISITKQNKFRSTFSTAKCCRRVEI</sequence>
<dbReference type="AlphaFoldDB" id="A0A443SU18"/>
<gene>
    <name evidence="1" type="ORF">B4U80_13609</name>
</gene>